<evidence type="ECO:0000256" key="2">
    <source>
        <dbReference type="SAM" id="SignalP"/>
    </source>
</evidence>
<keyword evidence="4" id="KW-1185">Reference proteome</keyword>
<dbReference type="Proteomes" id="UP000799766">
    <property type="component" value="Unassembled WGS sequence"/>
</dbReference>
<feature type="region of interest" description="Disordered" evidence="1">
    <location>
        <begin position="24"/>
        <end position="47"/>
    </location>
</feature>
<feature type="compositionally biased region" description="Basic residues" evidence="1">
    <location>
        <begin position="89"/>
        <end position="106"/>
    </location>
</feature>
<evidence type="ECO:0000313" key="3">
    <source>
        <dbReference type="EMBL" id="KAF2459612.1"/>
    </source>
</evidence>
<organism evidence="3 4">
    <name type="scientific">Lineolata rhizophorae</name>
    <dbReference type="NCBI Taxonomy" id="578093"/>
    <lineage>
        <taxon>Eukaryota</taxon>
        <taxon>Fungi</taxon>
        <taxon>Dikarya</taxon>
        <taxon>Ascomycota</taxon>
        <taxon>Pezizomycotina</taxon>
        <taxon>Dothideomycetes</taxon>
        <taxon>Dothideomycetes incertae sedis</taxon>
        <taxon>Lineolatales</taxon>
        <taxon>Lineolataceae</taxon>
        <taxon>Lineolata</taxon>
    </lineage>
</organism>
<evidence type="ECO:0008006" key="5">
    <source>
        <dbReference type="Google" id="ProtNLM"/>
    </source>
</evidence>
<feature type="region of interest" description="Disordered" evidence="1">
    <location>
        <begin position="69"/>
        <end position="112"/>
    </location>
</feature>
<reference evidence="3" key="1">
    <citation type="journal article" date="2020" name="Stud. Mycol.">
        <title>101 Dothideomycetes genomes: a test case for predicting lifestyles and emergence of pathogens.</title>
        <authorList>
            <person name="Haridas S."/>
            <person name="Albert R."/>
            <person name="Binder M."/>
            <person name="Bloem J."/>
            <person name="Labutti K."/>
            <person name="Salamov A."/>
            <person name="Andreopoulos B."/>
            <person name="Baker S."/>
            <person name="Barry K."/>
            <person name="Bills G."/>
            <person name="Bluhm B."/>
            <person name="Cannon C."/>
            <person name="Castanera R."/>
            <person name="Culley D."/>
            <person name="Daum C."/>
            <person name="Ezra D."/>
            <person name="Gonzalez J."/>
            <person name="Henrissat B."/>
            <person name="Kuo A."/>
            <person name="Liang C."/>
            <person name="Lipzen A."/>
            <person name="Lutzoni F."/>
            <person name="Magnuson J."/>
            <person name="Mondo S."/>
            <person name="Nolan M."/>
            <person name="Ohm R."/>
            <person name="Pangilinan J."/>
            <person name="Park H.-J."/>
            <person name="Ramirez L."/>
            <person name="Alfaro M."/>
            <person name="Sun H."/>
            <person name="Tritt A."/>
            <person name="Yoshinaga Y."/>
            <person name="Zwiers L.-H."/>
            <person name="Turgeon B."/>
            <person name="Goodwin S."/>
            <person name="Spatafora J."/>
            <person name="Crous P."/>
            <person name="Grigoriev I."/>
        </authorList>
    </citation>
    <scope>NUCLEOTIDE SEQUENCE</scope>
    <source>
        <strain evidence="3">ATCC 16933</strain>
    </source>
</reference>
<accession>A0A6A6P783</accession>
<evidence type="ECO:0000256" key="1">
    <source>
        <dbReference type="SAM" id="MobiDB-lite"/>
    </source>
</evidence>
<sequence>MSLTNSCMLLETVLCFCANEWAGPLRPSARSRCRQSETHPSGRSSRVRAWCGEGRPVARQLRRRCHSLRDLRPASPKRETNPREMYRAEKKKREKGNCNRTRRRRTVGQVAT</sequence>
<feature type="signal peptide" evidence="2">
    <location>
        <begin position="1"/>
        <end position="22"/>
    </location>
</feature>
<dbReference type="AlphaFoldDB" id="A0A6A6P783"/>
<proteinExistence type="predicted"/>
<evidence type="ECO:0000313" key="4">
    <source>
        <dbReference type="Proteomes" id="UP000799766"/>
    </source>
</evidence>
<gene>
    <name evidence="3" type="ORF">BDY21DRAFT_193774</name>
</gene>
<name>A0A6A6P783_9PEZI</name>
<keyword evidence="2" id="KW-0732">Signal</keyword>
<feature type="chain" id="PRO_5025597347" description="Secreted protein" evidence="2">
    <location>
        <begin position="23"/>
        <end position="112"/>
    </location>
</feature>
<protein>
    <recommendedName>
        <fullName evidence="5">Secreted protein</fullName>
    </recommendedName>
</protein>
<feature type="compositionally biased region" description="Basic and acidic residues" evidence="1">
    <location>
        <begin position="69"/>
        <end position="88"/>
    </location>
</feature>
<dbReference type="EMBL" id="MU001675">
    <property type="protein sequence ID" value="KAF2459612.1"/>
    <property type="molecule type" value="Genomic_DNA"/>
</dbReference>